<dbReference type="PANTHER" id="PTHR36245:SF5">
    <property type="entry name" value="GLYCINE-RICH PROTEIN DOT1-LIKE"/>
    <property type="match status" value="1"/>
</dbReference>
<keyword evidence="2" id="KW-0472">Membrane</keyword>
<feature type="compositionally biased region" description="Basic and acidic residues" evidence="1">
    <location>
        <begin position="26"/>
        <end position="46"/>
    </location>
</feature>
<evidence type="ECO:0000256" key="1">
    <source>
        <dbReference type="SAM" id="MobiDB-lite"/>
    </source>
</evidence>
<keyword evidence="5" id="KW-1185">Reference proteome</keyword>
<evidence type="ECO:0000313" key="4">
    <source>
        <dbReference type="EMBL" id="RDX63277.1"/>
    </source>
</evidence>
<gene>
    <name evidence="4" type="ORF">CR513_58317</name>
</gene>
<reference evidence="4" key="1">
    <citation type="submission" date="2018-05" db="EMBL/GenBank/DDBJ databases">
        <title>Draft genome of Mucuna pruriens seed.</title>
        <authorList>
            <person name="Nnadi N.E."/>
            <person name="Vos R."/>
            <person name="Hasami M.H."/>
            <person name="Devisetty U.K."/>
            <person name="Aguiy J.C."/>
        </authorList>
    </citation>
    <scope>NUCLEOTIDE SEQUENCE [LARGE SCALE GENOMIC DNA]</scope>
    <source>
        <strain evidence="4">JCA_2017</strain>
    </source>
</reference>
<feature type="compositionally biased region" description="Gly residues" evidence="1">
    <location>
        <begin position="56"/>
        <end position="66"/>
    </location>
</feature>
<feature type="non-terminal residue" evidence="4">
    <location>
        <position position="1"/>
    </location>
</feature>
<feature type="chain" id="PRO_5016785947" evidence="3">
    <location>
        <begin position="27"/>
        <end position="140"/>
    </location>
</feature>
<feature type="transmembrane region" description="Helical" evidence="2">
    <location>
        <begin position="122"/>
        <end position="139"/>
    </location>
</feature>
<dbReference type="PANTHER" id="PTHR36245">
    <property type="entry name" value="GLYCINE-RICH PROTEIN DOT1-LIKE"/>
    <property type="match status" value="1"/>
</dbReference>
<dbReference type="AlphaFoldDB" id="A0A371EB63"/>
<organism evidence="4 5">
    <name type="scientific">Mucuna pruriens</name>
    <name type="common">Velvet bean</name>
    <name type="synonym">Dolichos pruriens</name>
    <dbReference type="NCBI Taxonomy" id="157652"/>
    <lineage>
        <taxon>Eukaryota</taxon>
        <taxon>Viridiplantae</taxon>
        <taxon>Streptophyta</taxon>
        <taxon>Embryophyta</taxon>
        <taxon>Tracheophyta</taxon>
        <taxon>Spermatophyta</taxon>
        <taxon>Magnoliopsida</taxon>
        <taxon>eudicotyledons</taxon>
        <taxon>Gunneridae</taxon>
        <taxon>Pentapetalae</taxon>
        <taxon>rosids</taxon>
        <taxon>fabids</taxon>
        <taxon>Fabales</taxon>
        <taxon>Fabaceae</taxon>
        <taxon>Papilionoideae</taxon>
        <taxon>50 kb inversion clade</taxon>
        <taxon>NPAAA clade</taxon>
        <taxon>indigoferoid/millettioid clade</taxon>
        <taxon>Phaseoleae</taxon>
        <taxon>Mucuna</taxon>
    </lineage>
</organism>
<name>A0A371EB63_MUCPR</name>
<feature type="region of interest" description="Disordered" evidence="1">
    <location>
        <begin position="26"/>
        <end position="86"/>
    </location>
</feature>
<dbReference type="EMBL" id="QJKJ01014993">
    <property type="protein sequence ID" value="RDX63277.1"/>
    <property type="molecule type" value="Genomic_DNA"/>
</dbReference>
<evidence type="ECO:0000256" key="2">
    <source>
        <dbReference type="SAM" id="Phobius"/>
    </source>
</evidence>
<accession>A0A371EB63</accession>
<keyword evidence="3" id="KW-0732">Signal</keyword>
<keyword evidence="2" id="KW-1133">Transmembrane helix</keyword>
<proteinExistence type="predicted"/>
<keyword evidence="2" id="KW-0812">Transmembrane</keyword>
<protein>
    <submittedName>
        <fullName evidence="4">Uncharacterized protein</fullName>
    </submittedName>
</protein>
<dbReference type="Proteomes" id="UP000257109">
    <property type="component" value="Unassembled WGS sequence"/>
</dbReference>
<dbReference type="OrthoDB" id="1434937at2759"/>
<feature type="signal peptide" evidence="3">
    <location>
        <begin position="1"/>
        <end position="26"/>
    </location>
</feature>
<evidence type="ECO:0000313" key="5">
    <source>
        <dbReference type="Proteomes" id="UP000257109"/>
    </source>
</evidence>
<evidence type="ECO:0000256" key="3">
    <source>
        <dbReference type="SAM" id="SignalP"/>
    </source>
</evidence>
<comment type="caution">
    <text evidence="4">The sequence shown here is derived from an EMBL/GenBank/DDBJ whole genome shotgun (WGS) entry which is preliminary data.</text>
</comment>
<sequence length="140" mass="15128">MEHIWKHVMLFYVVLLFHHHLLPVHSEHQGKSCHKDKAKTMTRESSTEIAVSVNRRGGGGGHGGGHASSMGMHGGENGEHGNLPHPLEGGTIPLYGAAAGSNRKKNKGHHGKSNGTSNYVCFYHYLVLFLSIVVGVSLCN</sequence>